<dbReference type="PANTHER" id="PTHR47027">
    <property type="entry name" value="REVERSE TRANSCRIPTASE DOMAIN-CONTAINING PROTEIN"/>
    <property type="match status" value="1"/>
</dbReference>
<feature type="domain" description="Reverse transcriptase" evidence="1">
    <location>
        <begin position="1"/>
        <end position="182"/>
    </location>
</feature>
<dbReference type="Proteomes" id="UP000275846">
    <property type="component" value="Unassembled WGS sequence"/>
</dbReference>
<evidence type="ECO:0000313" key="4">
    <source>
        <dbReference type="WBParaSite" id="SSLN_0001155801-mRNA-1"/>
    </source>
</evidence>
<dbReference type="AlphaFoldDB" id="A0A183T3T3"/>
<gene>
    <name evidence="2" type="ORF">SSLN_LOCUS11131</name>
</gene>
<reference evidence="2 3" key="2">
    <citation type="submission" date="2018-11" db="EMBL/GenBank/DDBJ databases">
        <authorList>
            <consortium name="Pathogen Informatics"/>
        </authorList>
    </citation>
    <scope>NUCLEOTIDE SEQUENCE [LARGE SCALE GENOMIC DNA]</scope>
    <source>
        <strain evidence="2 3">NST_G2</strain>
    </source>
</reference>
<dbReference type="WBParaSite" id="SSLN_0001155801-mRNA-1">
    <property type="protein sequence ID" value="SSLN_0001155801-mRNA-1"/>
    <property type="gene ID" value="SSLN_0001155801"/>
</dbReference>
<reference evidence="4" key="1">
    <citation type="submission" date="2016-06" db="UniProtKB">
        <authorList>
            <consortium name="WormBaseParasite"/>
        </authorList>
    </citation>
    <scope>IDENTIFICATION</scope>
</reference>
<proteinExistence type="predicted"/>
<dbReference type="PANTHER" id="PTHR47027:SF26">
    <property type="entry name" value="REVERSE TRANSCRIPTASE DOMAIN-CONTAINING PROTEIN"/>
    <property type="match status" value="1"/>
</dbReference>
<accession>A0A183T3T3</accession>
<dbReference type="Pfam" id="PF00078">
    <property type="entry name" value="RVT_1"/>
    <property type="match status" value="1"/>
</dbReference>
<protein>
    <submittedName>
        <fullName evidence="4">Reverse transcriptase domain-containing protein</fullName>
    </submittedName>
</protein>
<dbReference type="PROSITE" id="PS50878">
    <property type="entry name" value="RT_POL"/>
    <property type="match status" value="1"/>
</dbReference>
<sequence length="288" mass="32650">MRTHLYTTFVDLTKAFNTVHRDGLWKVMQKFGFSERFTHMVRQLHDGMTARVTGNGMVSEAFAVANGMKQGCVMAPILLSLMFSAMLMGRLPRPPFGYLMWEWAHWLTDRRTRLRAPKQDSQNHCHLTPSLLVSHSTHNPHWADDVVAAPAQSQLFQLSINAEKDCSFQHFRVRYPILPFQLWYSAKAAEMEVVELPRLILVDRPRFRSIQQRRQYDSFVHLEFGAKVETISISNHVLHASQGLTGCGDPIGDLIVDFGAAGEIAAQVHESVHRFHLGAIDIDVSCGV</sequence>
<keyword evidence="3" id="KW-1185">Reference proteome</keyword>
<evidence type="ECO:0000313" key="2">
    <source>
        <dbReference type="EMBL" id="VDL97516.1"/>
    </source>
</evidence>
<organism evidence="4">
    <name type="scientific">Schistocephalus solidus</name>
    <name type="common">Tapeworm</name>
    <dbReference type="NCBI Taxonomy" id="70667"/>
    <lineage>
        <taxon>Eukaryota</taxon>
        <taxon>Metazoa</taxon>
        <taxon>Spiralia</taxon>
        <taxon>Lophotrochozoa</taxon>
        <taxon>Platyhelminthes</taxon>
        <taxon>Cestoda</taxon>
        <taxon>Eucestoda</taxon>
        <taxon>Diphyllobothriidea</taxon>
        <taxon>Diphyllobothriidae</taxon>
        <taxon>Schistocephalus</taxon>
    </lineage>
</organism>
<dbReference type="InterPro" id="IPR000477">
    <property type="entry name" value="RT_dom"/>
</dbReference>
<dbReference type="EMBL" id="UYSU01036317">
    <property type="protein sequence ID" value="VDL97516.1"/>
    <property type="molecule type" value="Genomic_DNA"/>
</dbReference>
<evidence type="ECO:0000313" key="3">
    <source>
        <dbReference type="Proteomes" id="UP000275846"/>
    </source>
</evidence>
<evidence type="ECO:0000259" key="1">
    <source>
        <dbReference type="PROSITE" id="PS50878"/>
    </source>
</evidence>
<dbReference type="OrthoDB" id="10070415at2759"/>
<name>A0A183T3T3_SCHSO</name>